<dbReference type="PANTHER" id="PTHR28286">
    <property type="match status" value="1"/>
</dbReference>
<keyword evidence="7 11" id="KW-1133">Transmembrane helix</keyword>
<keyword evidence="13" id="KW-1185">Reference proteome</keyword>
<dbReference type="InterPro" id="IPR018229">
    <property type="entry name" value="Rhodopsin_retinal_BS"/>
</dbReference>
<evidence type="ECO:0000256" key="7">
    <source>
        <dbReference type="ARBA" id="ARBA00022989"/>
    </source>
</evidence>
<reference evidence="12 13" key="1">
    <citation type="submission" date="2019-03" db="EMBL/GenBank/DDBJ databases">
        <title>Genomic Encyclopedia of Archaeal and Bacterial Type Strains, Phase II (KMG-II): from individual species to whole genera.</title>
        <authorList>
            <person name="Goeker M."/>
        </authorList>
    </citation>
    <scope>NUCLEOTIDE SEQUENCE [LARGE SCALE GENOMIC DNA]</scope>
    <source>
        <strain evidence="12 13">DSM 24782</strain>
    </source>
</reference>
<evidence type="ECO:0000313" key="13">
    <source>
        <dbReference type="Proteomes" id="UP000295344"/>
    </source>
</evidence>
<dbReference type="GO" id="GO:0009881">
    <property type="term" value="F:photoreceptor activity"/>
    <property type="evidence" value="ECO:0007669"/>
    <property type="project" value="UniProtKB-KW"/>
</dbReference>
<feature type="transmembrane region" description="Helical" evidence="11">
    <location>
        <begin position="131"/>
        <end position="151"/>
    </location>
</feature>
<feature type="transmembrane region" description="Helical" evidence="11">
    <location>
        <begin position="54"/>
        <end position="74"/>
    </location>
</feature>
<feature type="transmembrane region" description="Helical" evidence="11">
    <location>
        <begin position="20"/>
        <end position="42"/>
    </location>
</feature>
<keyword evidence="4" id="KW-0716">Sensory transduction</keyword>
<dbReference type="Proteomes" id="UP000295344">
    <property type="component" value="Unassembled WGS sequence"/>
</dbReference>
<organism evidence="12 13">
    <name type="scientific">Amnibacterium kyonggiense</name>
    <dbReference type="NCBI Taxonomy" id="595671"/>
    <lineage>
        <taxon>Bacteria</taxon>
        <taxon>Bacillati</taxon>
        <taxon>Actinomycetota</taxon>
        <taxon>Actinomycetes</taxon>
        <taxon>Micrococcales</taxon>
        <taxon>Microbacteriaceae</taxon>
        <taxon>Amnibacterium</taxon>
    </lineage>
</organism>
<protein>
    <submittedName>
        <fullName evidence="12">Bacteriorhodopsin</fullName>
    </submittedName>
</protein>
<evidence type="ECO:0000256" key="11">
    <source>
        <dbReference type="SAM" id="Phobius"/>
    </source>
</evidence>
<accession>A0A4R7FLM5</accession>
<evidence type="ECO:0000256" key="5">
    <source>
        <dbReference type="ARBA" id="ARBA00022692"/>
    </source>
</evidence>
<keyword evidence="8" id="KW-0157">Chromophore</keyword>
<evidence type="ECO:0000256" key="3">
    <source>
        <dbReference type="ARBA" id="ARBA00022543"/>
    </source>
</evidence>
<dbReference type="GO" id="GO:0005216">
    <property type="term" value="F:monoatomic ion channel activity"/>
    <property type="evidence" value="ECO:0007669"/>
    <property type="project" value="InterPro"/>
</dbReference>
<dbReference type="EMBL" id="SOAM01000002">
    <property type="protein sequence ID" value="TDS77315.1"/>
    <property type="molecule type" value="Genomic_DNA"/>
</dbReference>
<evidence type="ECO:0000256" key="6">
    <source>
        <dbReference type="ARBA" id="ARBA00022925"/>
    </source>
</evidence>
<dbReference type="SUPFAM" id="SSF81321">
    <property type="entry name" value="Family A G protein-coupled receptor-like"/>
    <property type="match status" value="1"/>
</dbReference>
<dbReference type="PRINTS" id="PR00251">
    <property type="entry name" value="BACTRLOPSIN"/>
</dbReference>
<dbReference type="RefSeq" id="WP_133766401.1">
    <property type="nucleotide sequence ID" value="NZ_BAAARP010000002.1"/>
</dbReference>
<proteinExistence type="inferred from homology"/>
<feature type="transmembrane region" description="Helical" evidence="11">
    <location>
        <begin position="195"/>
        <end position="211"/>
    </location>
</feature>
<evidence type="ECO:0000256" key="8">
    <source>
        <dbReference type="ARBA" id="ARBA00022991"/>
    </source>
</evidence>
<dbReference type="GO" id="GO:0016020">
    <property type="term" value="C:membrane"/>
    <property type="evidence" value="ECO:0007669"/>
    <property type="project" value="UniProtKB-SubCell"/>
</dbReference>
<dbReference type="OrthoDB" id="30586at2"/>
<comment type="similarity">
    <text evidence="2">Belongs to the archaeal/bacterial/fungal opsin family.</text>
</comment>
<evidence type="ECO:0000256" key="10">
    <source>
        <dbReference type="ARBA" id="ARBA00023170"/>
    </source>
</evidence>
<feature type="transmembrane region" description="Helical" evidence="11">
    <location>
        <begin position="104"/>
        <end position="122"/>
    </location>
</feature>
<dbReference type="Pfam" id="PF01036">
    <property type="entry name" value="Bac_rhodopsin"/>
    <property type="match status" value="1"/>
</dbReference>
<dbReference type="GO" id="GO:0007602">
    <property type="term" value="P:phototransduction"/>
    <property type="evidence" value="ECO:0007669"/>
    <property type="project" value="UniProtKB-KW"/>
</dbReference>
<comment type="caution">
    <text evidence="12">The sequence shown here is derived from an EMBL/GenBank/DDBJ whole genome shotgun (WGS) entry which is preliminary data.</text>
</comment>
<dbReference type="AlphaFoldDB" id="A0A4R7FLM5"/>
<dbReference type="PROSITE" id="PS00950">
    <property type="entry name" value="BACTERIAL_OPSIN_1"/>
    <property type="match status" value="1"/>
</dbReference>
<name>A0A4R7FLM5_9MICO</name>
<evidence type="ECO:0000313" key="12">
    <source>
        <dbReference type="EMBL" id="TDS77315.1"/>
    </source>
</evidence>
<feature type="transmembrane region" description="Helical" evidence="11">
    <location>
        <begin position="231"/>
        <end position="250"/>
    </location>
</feature>
<evidence type="ECO:0000256" key="9">
    <source>
        <dbReference type="ARBA" id="ARBA00023136"/>
    </source>
</evidence>
<dbReference type="SMART" id="SM01021">
    <property type="entry name" value="Bac_rhodopsin"/>
    <property type="match status" value="1"/>
</dbReference>
<keyword evidence="6" id="KW-0681">Retinal protein</keyword>
<dbReference type="Gene3D" id="1.20.1070.10">
    <property type="entry name" value="Rhodopsin 7-helix transmembrane proteins"/>
    <property type="match status" value="1"/>
</dbReference>
<evidence type="ECO:0000256" key="4">
    <source>
        <dbReference type="ARBA" id="ARBA00022606"/>
    </source>
</evidence>
<dbReference type="InterPro" id="IPR001425">
    <property type="entry name" value="Arc/bac/fun_rhodopsins"/>
</dbReference>
<keyword evidence="10" id="KW-0675">Receptor</keyword>
<evidence type="ECO:0000256" key="2">
    <source>
        <dbReference type="ARBA" id="ARBA00008130"/>
    </source>
</evidence>
<evidence type="ECO:0000256" key="1">
    <source>
        <dbReference type="ARBA" id="ARBA00004141"/>
    </source>
</evidence>
<dbReference type="PANTHER" id="PTHR28286:SF2">
    <property type="entry name" value="BACTERIORHODOPSIN _OPSIN, NOPA (EUROFUNG)"/>
    <property type="match status" value="1"/>
</dbReference>
<keyword evidence="3" id="KW-0600">Photoreceptor protein</keyword>
<keyword evidence="5 11" id="KW-0812">Transmembrane</keyword>
<gene>
    <name evidence="12" type="ORF">CLV52_2259</name>
</gene>
<keyword evidence="9 11" id="KW-0472">Membrane</keyword>
<feature type="transmembrane region" description="Helical" evidence="11">
    <location>
        <begin position="157"/>
        <end position="183"/>
    </location>
</feature>
<comment type="subcellular location">
    <subcellularLocation>
        <location evidence="1">Membrane</location>
        <topology evidence="1">Multi-pass membrane protein</topology>
    </subcellularLocation>
</comment>
<sequence length="291" mass="30703">MRNTDVVPPWTVSLTDGEHALIEYGIAVAAFCLAAMLTRMWSARREVGDRYRPAVHASVAVCTVAFLSYLLLAFEMHSGYRRSGDLWVPTGTAMGTWTARYMDWTVSVPLLVVEVVAVSAVVGRAAMRAKVLGGAAAVAMVTLGFLGAVVVGNGADFGALLGLGIASSVCFVIVYAVVIGVVLKSLPVLPAAARGPMVSAMVVLLVVWFVYPIAYGLQGVASSGALTVTEHLLMSGADIVAKVLFGLLLLRVARIRTAADVLAADDVHPESIWIDQLRHSEGASRPVRSTP</sequence>